<name>A0A7R8W485_9CRUS</name>
<sequence>MNIYVAIALTVGLIVLVGMDQTSAKTVACSDCSDTAEREKRGPSASCEARGGECVAENECGSPHILKNTQCDDNDVCCVFE</sequence>
<proteinExistence type="predicted"/>
<evidence type="ECO:0000313" key="1">
    <source>
        <dbReference type="EMBL" id="CAD7224071.1"/>
    </source>
</evidence>
<dbReference type="EMBL" id="OB660302">
    <property type="protein sequence ID" value="CAD7224071.1"/>
    <property type="molecule type" value="Genomic_DNA"/>
</dbReference>
<dbReference type="AlphaFoldDB" id="A0A7R8W485"/>
<reference evidence="1" key="1">
    <citation type="submission" date="2020-11" db="EMBL/GenBank/DDBJ databases">
        <authorList>
            <person name="Tran Van P."/>
        </authorList>
    </citation>
    <scope>NUCLEOTIDE SEQUENCE</scope>
</reference>
<accession>A0A7R8W485</accession>
<gene>
    <name evidence="1" type="ORF">CTOB1V02_LOCUS2041</name>
</gene>
<protein>
    <submittedName>
        <fullName evidence="1">Uncharacterized protein</fullName>
    </submittedName>
</protein>
<organism evidence="1">
    <name type="scientific">Cyprideis torosa</name>
    <dbReference type="NCBI Taxonomy" id="163714"/>
    <lineage>
        <taxon>Eukaryota</taxon>
        <taxon>Metazoa</taxon>
        <taxon>Ecdysozoa</taxon>
        <taxon>Arthropoda</taxon>
        <taxon>Crustacea</taxon>
        <taxon>Oligostraca</taxon>
        <taxon>Ostracoda</taxon>
        <taxon>Podocopa</taxon>
        <taxon>Podocopida</taxon>
        <taxon>Cytherocopina</taxon>
        <taxon>Cytheroidea</taxon>
        <taxon>Cytherideidae</taxon>
        <taxon>Cyprideis</taxon>
    </lineage>
</organism>